<dbReference type="Gene3D" id="1.10.10.60">
    <property type="entry name" value="Homeodomain-like"/>
    <property type="match status" value="1"/>
</dbReference>
<gene>
    <name evidence="5" type="primary">LOC129326250</name>
</gene>
<feature type="domain" description="Myb/SANT-like DNA-binding" evidence="3">
    <location>
        <begin position="32"/>
        <end position="107"/>
    </location>
</feature>
<organism evidence="4 5">
    <name type="scientific">Eublepharis macularius</name>
    <name type="common">Leopard gecko</name>
    <name type="synonym">Cyrtodactylus macularius</name>
    <dbReference type="NCBI Taxonomy" id="481883"/>
    <lineage>
        <taxon>Eukaryota</taxon>
        <taxon>Metazoa</taxon>
        <taxon>Chordata</taxon>
        <taxon>Craniata</taxon>
        <taxon>Vertebrata</taxon>
        <taxon>Euteleostomi</taxon>
        <taxon>Lepidosauria</taxon>
        <taxon>Squamata</taxon>
        <taxon>Bifurcata</taxon>
        <taxon>Gekkota</taxon>
        <taxon>Eublepharidae</taxon>
        <taxon>Eublepharinae</taxon>
        <taxon>Eublepharis</taxon>
    </lineage>
</organism>
<sequence>MMSLTNQDWPLRPGNPGLQEIDMPPRRTRGTFWQFEEVSLLLKIVLRLGFAADFMSSAHQRNRGAYHAIARKLTDAGYSRNANQCRTKFKRLKCEFMASLTACQGIPSCSGRIPHHHSMMRLWIAAGRPRWEDRHHEATSYRHEGEEEPTEETGSEVTVPMDEMALQPSSEAVKQEEGNCSEFNEEVTPQQAVIPPEQLTEHSGDPCEECIQARCPLHTVNVPSSSLAREQPLEILETVHKAVGTCLSCAKKTNRRMDSLQALVKKLENNVRNLNEENKKLRSDIDNVLSRFKEM</sequence>
<name>A0AA97KUG6_EUBMA</name>
<dbReference type="Proteomes" id="UP001190640">
    <property type="component" value="Chromosome 3"/>
</dbReference>
<evidence type="ECO:0000259" key="3">
    <source>
        <dbReference type="Pfam" id="PF13837"/>
    </source>
</evidence>
<evidence type="ECO:0000256" key="1">
    <source>
        <dbReference type="SAM" id="Coils"/>
    </source>
</evidence>
<feature type="compositionally biased region" description="Basic and acidic residues" evidence="2">
    <location>
        <begin position="135"/>
        <end position="145"/>
    </location>
</feature>
<feature type="region of interest" description="Disordered" evidence="2">
    <location>
        <begin position="135"/>
        <end position="156"/>
    </location>
</feature>
<proteinExistence type="predicted"/>
<evidence type="ECO:0000256" key="2">
    <source>
        <dbReference type="SAM" id="MobiDB-lite"/>
    </source>
</evidence>
<keyword evidence="4" id="KW-1185">Reference proteome</keyword>
<evidence type="ECO:0000313" key="4">
    <source>
        <dbReference type="Proteomes" id="UP001190640"/>
    </source>
</evidence>
<dbReference type="Pfam" id="PF13837">
    <property type="entry name" value="Myb_DNA-bind_4"/>
    <property type="match status" value="1"/>
</dbReference>
<dbReference type="GeneID" id="129326250"/>
<feature type="coiled-coil region" evidence="1">
    <location>
        <begin position="250"/>
        <end position="291"/>
    </location>
</feature>
<dbReference type="InterPro" id="IPR044822">
    <property type="entry name" value="Myb_DNA-bind_4"/>
</dbReference>
<protein>
    <submittedName>
        <fullName evidence="5">Uncharacterized protein LOC129326250</fullName>
    </submittedName>
</protein>
<reference evidence="5" key="1">
    <citation type="submission" date="2025-08" db="UniProtKB">
        <authorList>
            <consortium name="RefSeq"/>
        </authorList>
    </citation>
    <scope>IDENTIFICATION</scope>
    <source>
        <tissue evidence="5">Blood</tissue>
    </source>
</reference>
<evidence type="ECO:0000313" key="5">
    <source>
        <dbReference type="RefSeq" id="XP_054830388.1"/>
    </source>
</evidence>
<dbReference type="KEGG" id="emc:129326250"/>
<feature type="region of interest" description="Disordered" evidence="2">
    <location>
        <begin position="1"/>
        <end position="23"/>
    </location>
</feature>
<dbReference type="RefSeq" id="XP_054830388.1">
    <property type="nucleotide sequence ID" value="XM_054974413.1"/>
</dbReference>
<keyword evidence="1" id="KW-0175">Coiled coil</keyword>
<accession>A0AA97KUG6</accession>
<dbReference type="AlphaFoldDB" id="A0AA97KUG6"/>